<keyword evidence="8" id="KW-1185">Reference proteome</keyword>
<feature type="transmembrane region" description="Helical" evidence="6">
    <location>
        <begin position="460"/>
        <end position="481"/>
    </location>
</feature>
<comment type="similarity">
    <text evidence="2">Belongs to the major facilitator superfamily. MFSD6 family.</text>
</comment>
<evidence type="ECO:0000256" key="2">
    <source>
        <dbReference type="ARBA" id="ARBA00005241"/>
    </source>
</evidence>
<keyword evidence="4 6" id="KW-1133">Transmembrane helix</keyword>
<feature type="transmembrane region" description="Helical" evidence="6">
    <location>
        <begin position="330"/>
        <end position="351"/>
    </location>
</feature>
<dbReference type="SUPFAM" id="SSF103473">
    <property type="entry name" value="MFS general substrate transporter"/>
    <property type="match status" value="1"/>
</dbReference>
<feature type="transmembrane region" description="Helical" evidence="6">
    <location>
        <begin position="433"/>
        <end position="454"/>
    </location>
</feature>
<keyword evidence="5 6" id="KW-0472">Membrane</keyword>
<feature type="transmembrane region" description="Helical" evidence="6">
    <location>
        <begin position="12"/>
        <end position="34"/>
    </location>
</feature>
<gene>
    <name evidence="9" type="primary">LOC106470914</name>
</gene>
<feature type="transmembrane region" description="Helical" evidence="6">
    <location>
        <begin position="257"/>
        <end position="286"/>
    </location>
</feature>
<dbReference type="RefSeq" id="XP_013786945.1">
    <property type="nucleotide sequence ID" value="XM_013931491.2"/>
</dbReference>
<dbReference type="PANTHER" id="PTHR16172:SF35">
    <property type="entry name" value="MAJOR FACILITATOR SUPERFAMILY (MFS) PROFILE DOMAIN-CONTAINING PROTEIN"/>
    <property type="match status" value="1"/>
</dbReference>
<evidence type="ECO:0000256" key="3">
    <source>
        <dbReference type="ARBA" id="ARBA00022692"/>
    </source>
</evidence>
<dbReference type="Pfam" id="PF12832">
    <property type="entry name" value="MFS_1_like"/>
    <property type="match status" value="1"/>
</dbReference>
<evidence type="ECO:0000313" key="8">
    <source>
        <dbReference type="Proteomes" id="UP000694941"/>
    </source>
</evidence>
<feature type="non-terminal residue" evidence="9">
    <location>
        <position position="505"/>
    </location>
</feature>
<evidence type="ECO:0000256" key="4">
    <source>
        <dbReference type="ARBA" id="ARBA00022989"/>
    </source>
</evidence>
<feature type="transmembrane region" description="Helical" evidence="6">
    <location>
        <begin position="41"/>
        <end position="63"/>
    </location>
</feature>
<protein>
    <submittedName>
        <fullName evidence="9">Uncharacterized protein LOC106470914</fullName>
    </submittedName>
</protein>
<proteinExistence type="inferred from homology"/>
<evidence type="ECO:0000259" key="7">
    <source>
        <dbReference type="Pfam" id="PF12832"/>
    </source>
</evidence>
<dbReference type="Proteomes" id="UP000694941">
    <property type="component" value="Unplaced"/>
</dbReference>
<organism evidence="8 9">
    <name type="scientific">Limulus polyphemus</name>
    <name type="common">Atlantic horseshoe crab</name>
    <dbReference type="NCBI Taxonomy" id="6850"/>
    <lineage>
        <taxon>Eukaryota</taxon>
        <taxon>Metazoa</taxon>
        <taxon>Ecdysozoa</taxon>
        <taxon>Arthropoda</taxon>
        <taxon>Chelicerata</taxon>
        <taxon>Merostomata</taxon>
        <taxon>Xiphosura</taxon>
        <taxon>Limulidae</taxon>
        <taxon>Limulus</taxon>
    </lineage>
</organism>
<dbReference type="PANTHER" id="PTHR16172">
    <property type="entry name" value="MAJOR FACILITATOR SUPERFAMILY DOMAIN-CONTAINING PROTEIN 6-LIKE"/>
    <property type="match status" value="1"/>
</dbReference>
<feature type="transmembrane region" description="Helical" evidence="6">
    <location>
        <begin position="372"/>
        <end position="396"/>
    </location>
</feature>
<comment type="subcellular location">
    <subcellularLocation>
        <location evidence="1">Membrane</location>
        <topology evidence="1">Multi-pass membrane protein</topology>
    </subcellularLocation>
</comment>
<dbReference type="GeneID" id="106470914"/>
<evidence type="ECO:0000256" key="1">
    <source>
        <dbReference type="ARBA" id="ARBA00004141"/>
    </source>
</evidence>
<accession>A0ABM1BQY5</accession>
<dbReference type="InterPro" id="IPR036259">
    <property type="entry name" value="MFS_trans_sf"/>
</dbReference>
<reference evidence="9" key="1">
    <citation type="submission" date="2025-08" db="UniProtKB">
        <authorList>
            <consortium name="RefSeq"/>
        </authorList>
    </citation>
    <scope>IDENTIFICATION</scope>
    <source>
        <tissue evidence="9">Muscle</tissue>
    </source>
</reference>
<dbReference type="Gene3D" id="1.20.1250.20">
    <property type="entry name" value="MFS general substrate transporter like domains"/>
    <property type="match status" value="3"/>
</dbReference>
<evidence type="ECO:0000256" key="5">
    <source>
        <dbReference type="ARBA" id="ARBA00023136"/>
    </source>
</evidence>
<feature type="transmembrane region" description="Helical" evidence="6">
    <location>
        <begin position="408"/>
        <end position="426"/>
    </location>
</feature>
<feature type="transmembrane region" description="Helical" evidence="6">
    <location>
        <begin position="298"/>
        <end position="318"/>
    </location>
</feature>
<name>A0ABM1BQY5_LIMPO</name>
<evidence type="ECO:0000313" key="9">
    <source>
        <dbReference type="RefSeq" id="XP_013786945.1"/>
    </source>
</evidence>
<feature type="domain" description="Major facilitator superfamily associated" evidence="7">
    <location>
        <begin position="1"/>
        <end position="504"/>
    </location>
</feature>
<dbReference type="InterPro" id="IPR051717">
    <property type="entry name" value="MFS_MFSD6"/>
</dbReference>
<sequence length="505" mass="55725">MKYLGITVAEIGIQFAVSPLATLIATPLVGLLADKIGNFKILLSISLVFCAGVSNLFLLVPAVKMVPDTTFLSFQATFPCPDGGPSILNISVPEKIYSKIINERNSNITVTARSENSTPGASSDKGSLQEIMFLSNCNIYCDSNGADLLEDKSFAESLKLCFYEEQEHQCTQFGKNETDIFNIRLGDLMNSTVIGTFSVTKIYVQNNTFQMVSCNSELLDKNQKNYSCSAQCSVNSKFVSSDRVPLVTDAKSKIVTFWFYLVLRILLIICIATEISLLKAAILTIIEEYKTEYGFQRVWVSVANCISPPVTGVVMDYLQRGSVEDYRPCFFTYGGMKIIMAVITLFINITAKAPSMQLLSNIKRLLRNPETTVLLLYCAFIGSAWGFLETFLLWYLESLGASKTLMGMTFTVGALCGIPTTLLAGYLSRKFGFVPLISLGLFAYSVRFIGYSYIPSPYHALIFEALESFTFALMIVILTTYSSLLATSELVATMQATWGAIHFAV</sequence>
<evidence type="ECO:0000256" key="6">
    <source>
        <dbReference type="SAM" id="Phobius"/>
    </source>
</evidence>
<keyword evidence="3 6" id="KW-0812">Transmembrane</keyword>
<dbReference type="InterPro" id="IPR024989">
    <property type="entry name" value="MFS_assoc_dom"/>
</dbReference>